<dbReference type="EMBL" id="PQXM01000137">
    <property type="protein sequence ID" value="TGO76765.1"/>
    <property type="molecule type" value="Genomic_DNA"/>
</dbReference>
<dbReference type="AlphaFoldDB" id="A0A4Z1JSZ6"/>
<organism evidence="2 3">
    <name type="scientific">Botrytis elliptica</name>
    <dbReference type="NCBI Taxonomy" id="278938"/>
    <lineage>
        <taxon>Eukaryota</taxon>
        <taxon>Fungi</taxon>
        <taxon>Dikarya</taxon>
        <taxon>Ascomycota</taxon>
        <taxon>Pezizomycotina</taxon>
        <taxon>Leotiomycetes</taxon>
        <taxon>Helotiales</taxon>
        <taxon>Sclerotiniaceae</taxon>
        <taxon>Botrytis</taxon>
    </lineage>
</organism>
<comment type="caution">
    <text evidence="2">The sequence shown here is derived from an EMBL/GenBank/DDBJ whole genome shotgun (WGS) entry which is preliminary data.</text>
</comment>
<evidence type="ECO:0000256" key="1">
    <source>
        <dbReference type="SAM" id="MobiDB-lite"/>
    </source>
</evidence>
<dbReference type="Gene3D" id="3.30.160.60">
    <property type="entry name" value="Classic Zinc Finger"/>
    <property type="match status" value="1"/>
</dbReference>
<feature type="region of interest" description="Disordered" evidence="1">
    <location>
        <begin position="163"/>
        <end position="184"/>
    </location>
</feature>
<sequence length="465" mass="53002">METDARSPAGRSLTLESLDYSSTNNDGRSAYTPHEKAYDFGAAADHNAELFWGKNNDIDEQSYDFGAAADYNTDLLKRKIDESRELALPASLNTPLLSTSYAATIVPEPQAYMRVSFDSGEWNEIFPAEPNVEVSMAGFIEAGDLSKQFPPTPLVNDEEIPGQIATAPSSSPRPGELSGETHGSHDVALRGQEGRLSCDYPGCNKTFPRKYENIHTQNFQVVCPVYGCHRTMKPFKRADKFMDHFRQHDNSRSYRCLIENCQSAPFDIPGLNDHLIKGHHMDYDTQPNLDFIHYAVFGSRSVPFWLYSLRLRGRDTCPLAPNGCTWRVTADDKAYAFKFMMQKHIFTHELFDRRQVSELLGSFFTGRGYNVLDDGTKNCMLCSFQANGYFHREVLCEHMVKDHSQEERSSVLRETHQIIGDFLHLWRMYPRVNHLNVIVLVKECTRAGFGFRSWEERFLGGLERN</sequence>
<accession>A0A4Z1JSZ6</accession>
<name>A0A4Z1JSZ6_9HELO</name>
<gene>
    <name evidence="2" type="ORF">BELL_0138g00090</name>
</gene>
<keyword evidence="3" id="KW-1185">Reference proteome</keyword>
<protein>
    <recommendedName>
        <fullName evidence="4">C2H2-type domain-containing protein</fullName>
    </recommendedName>
</protein>
<dbReference type="STRING" id="278938.A0A4Z1JSZ6"/>
<proteinExistence type="predicted"/>
<evidence type="ECO:0000313" key="3">
    <source>
        <dbReference type="Proteomes" id="UP000297229"/>
    </source>
</evidence>
<evidence type="ECO:0000313" key="2">
    <source>
        <dbReference type="EMBL" id="TGO76765.1"/>
    </source>
</evidence>
<evidence type="ECO:0008006" key="4">
    <source>
        <dbReference type="Google" id="ProtNLM"/>
    </source>
</evidence>
<dbReference type="Proteomes" id="UP000297229">
    <property type="component" value="Unassembled WGS sequence"/>
</dbReference>
<reference evidence="2 3" key="1">
    <citation type="submission" date="2017-12" db="EMBL/GenBank/DDBJ databases">
        <title>Comparative genomics of Botrytis spp.</title>
        <authorList>
            <person name="Valero-Jimenez C.A."/>
            <person name="Tapia P."/>
            <person name="Veloso J."/>
            <person name="Silva-Moreno E."/>
            <person name="Staats M."/>
            <person name="Valdes J.H."/>
            <person name="Van Kan J.A.L."/>
        </authorList>
    </citation>
    <scope>NUCLEOTIDE SEQUENCE [LARGE SCALE GENOMIC DNA]</scope>
    <source>
        <strain evidence="2 3">Be9601</strain>
    </source>
</reference>